<accession>A0A0A9EPS9</accession>
<reference evidence="2" key="1">
    <citation type="submission" date="2014-09" db="EMBL/GenBank/DDBJ databases">
        <authorList>
            <person name="Magalhaes I.L.F."/>
            <person name="Oliveira U."/>
            <person name="Santos F.R."/>
            <person name="Vidigal T.H.D.A."/>
            <person name="Brescovit A.D."/>
            <person name="Santos A.J."/>
        </authorList>
    </citation>
    <scope>NUCLEOTIDE SEQUENCE</scope>
    <source>
        <tissue evidence="2">Shoot tissue taken approximately 20 cm above the soil surface</tissue>
    </source>
</reference>
<keyword evidence="1" id="KW-0472">Membrane</keyword>
<dbReference type="AlphaFoldDB" id="A0A0A9EPS9"/>
<keyword evidence="1" id="KW-0812">Transmembrane</keyword>
<proteinExistence type="predicted"/>
<name>A0A0A9EPS9_ARUDO</name>
<dbReference type="EMBL" id="GBRH01195809">
    <property type="protein sequence ID" value="JAE02087.1"/>
    <property type="molecule type" value="Transcribed_RNA"/>
</dbReference>
<evidence type="ECO:0000313" key="2">
    <source>
        <dbReference type="EMBL" id="JAE02087.1"/>
    </source>
</evidence>
<feature type="transmembrane region" description="Helical" evidence="1">
    <location>
        <begin position="6"/>
        <end position="27"/>
    </location>
</feature>
<keyword evidence="1" id="KW-1133">Transmembrane helix</keyword>
<protein>
    <submittedName>
        <fullName evidence="2">Uncharacterized protein</fullName>
    </submittedName>
</protein>
<sequence>MRLTGAVSTCSLHVLVCKGLYIALTWLETRTTFLMQLACLVAQLESEEFDEESICIQQSKSWFRGTFSFQYSVVDWVK</sequence>
<evidence type="ECO:0000256" key="1">
    <source>
        <dbReference type="SAM" id="Phobius"/>
    </source>
</evidence>
<organism evidence="2">
    <name type="scientific">Arundo donax</name>
    <name type="common">Giant reed</name>
    <name type="synonym">Donax arundinaceus</name>
    <dbReference type="NCBI Taxonomy" id="35708"/>
    <lineage>
        <taxon>Eukaryota</taxon>
        <taxon>Viridiplantae</taxon>
        <taxon>Streptophyta</taxon>
        <taxon>Embryophyta</taxon>
        <taxon>Tracheophyta</taxon>
        <taxon>Spermatophyta</taxon>
        <taxon>Magnoliopsida</taxon>
        <taxon>Liliopsida</taxon>
        <taxon>Poales</taxon>
        <taxon>Poaceae</taxon>
        <taxon>PACMAD clade</taxon>
        <taxon>Arundinoideae</taxon>
        <taxon>Arundineae</taxon>
        <taxon>Arundo</taxon>
    </lineage>
</organism>
<reference evidence="2" key="2">
    <citation type="journal article" date="2015" name="Data Brief">
        <title>Shoot transcriptome of the giant reed, Arundo donax.</title>
        <authorList>
            <person name="Barrero R.A."/>
            <person name="Guerrero F.D."/>
            <person name="Moolhuijzen P."/>
            <person name="Goolsby J.A."/>
            <person name="Tidwell J."/>
            <person name="Bellgard S.E."/>
            <person name="Bellgard M.I."/>
        </authorList>
    </citation>
    <scope>NUCLEOTIDE SEQUENCE</scope>
    <source>
        <tissue evidence="2">Shoot tissue taken approximately 20 cm above the soil surface</tissue>
    </source>
</reference>